<protein>
    <submittedName>
        <fullName evidence="1">Uncharacterized protein</fullName>
    </submittedName>
</protein>
<name>A0A061EVE8_THECC</name>
<evidence type="ECO:0000313" key="2">
    <source>
        <dbReference type="Proteomes" id="UP000026915"/>
    </source>
</evidence>
<dbReference type="Gramene" id="EOY08771">
    <property type="protein sequence ID" value="EOY08771"/>
    <property type="gene ID" value="TCM_023909"/>
</dbReference>
<proteinExistence type="predicted"/>
<reference evidence="1 2" key="1">
    <citation type="journal article" date="2013" name="Genome Biol.">
        <title>The genome sequence of the most widely cultivated cacao type and its use to identify candidate genes regulating pod color.</title>
        <authorList>
            <person name="Motamayor J.C."/>
            <person name="Mockaitis K."/>
            <person name="Schmutz J."/>
            <person name="Haiminen N."/>
            <person name="Iii D.L."/>
            <person name="Cornejo O."/>
            <person name="Findley S.D."/>
            <person name="Zheng P."/>
            <person name="Utro F."/>
            <person name="Royaert S."/>
            <person name="Saski C."/>
            <person name="Jenkins J."/>
            <person name="Podicheti R."/>
            <person name="Zhao M."/>
            <person name="Scheffler B.E."/>
            <person name="Stack J.C."/>
            <person name="Feltus F.A."/>
            <person name="Mustiga G.M."/>
            <person name="Amores F."/>
            <person name="Phillips W."/>
            <person name="Marelli J.P."/>
            <person name="May G.D."/>
            <person name="Shapiro H."/>
            <person name="Ma J."/>
            <person name="Bustamante C.D."/>
            <person name="Schnell R.J."/>
            <person name="Main D."/>
            <person name="Gilbert D."/>
            <person name="Parida L."/>
            <person name="Kuhn D.N."/>
        </authorList>
    </citation>
    <scope>NUCLEOTIDE SEQUENCE [LARGE SCALE GENOMIC DNA]</scope>
    <source>
        <strain evidence="2">cv. Matina 1-6</strain>
    </source>
</reference>
<evidence type="ECO:0000313" key="1">
    <source>
        <dbReference type="EMBL" id="EOY08771.1"/>
    </source>
</evidence>
<organism evidence="1 2">
    <name type="scientific">Theobroma cacao</name>
    <name type="common">Cacao</name>
    <name type="synonym">Cocoa</name>
    <dbReference type="NCBI Taxonomy" id="3641"/>
    <lineage>
        <taxon>Eukaryota</taxon>
        <taxon>Viridiplantae</taxon>
        <taxon>Streptophyta</taxon>
        <taxon>Embryophyta</taxon>
        <taxon>Tracheophyta</taxon>
        <taxon>Spermatophyta</taxon>
        <taxon>Magnoliopsida</taxon>
        <taxon>eudicotyledons</taxon>
        <taxon>Gunneridae</taxon>
        <taxon>Pentapetalae</taxon>
        <taxon>rosids</taxon>
        <taxon>malvids</taxon>
        <taxon>Malvales</taxon>
        <taxon>Malvaceae</taxon>
        <taxon>Byttnerioideae</taxon>
        <taxon>Theobroma</taxon>
    </lineage>
</organism>
<accession>A0A061EVE8</accession>
<gene>
    <name evidence="1" type="ORF">TCM_023909</name>
</gene>
<sequence>MLEEARLLQFYTRLWHQDALEHHSNTREHNGAVLKENGAPYIGHDAKEGSVITPHKFPKIKILMGFWKLRLLEAL</sequence>
<dbReference type="EMBL" id="CM001883">
    <property type="protein sequence ID" value="EOY08771.1"/>
    <property type="molecule type" value="Genomic_DNA"/>
</dbReference>
<dbReference type="InParanoid" id="A0A061EVE8"/>
<keyword evidence="2" id="KW-1185">Reference proteome</keyword>
<dbReference type="Proteomes" id="UP000026915">
    <property type="component" value="Chromosome 5"/>
</dbReference>
<dbReference type="HOGENOM" id="CLU_2676083_0_0_1"/>
<dbReference type="AlphaFoldDB" id="A0A061EVE8"/>